<keyword evidence="2" id="KW-1185">Reference proteome</keyword>
<organism evidence="1 2">
    <name type="scientific">Penicillium hetheringtonii</name>
    <dbReference type="NCBI Taxonomy" id="911720"/>
    <lineage>
        <taxon>Eukaryota</taxon>
        <taxon>Fungi</taxon>
        <taxon>Dikarya</taxon>
        <taxon>Ascomycota</taxon>
        <taxon>Pezizomycotina</taxon>
        <taxon>Eurotiomycetes</taxon>
        <taxon>Eurotiomycetidae</taxon>
        <taxon>Eurotiales</taxon>
        <taxon>Aspergillaceae</taxon>
        <taxon>Penicillium</taxon>
    </lineage>
</organism>
<evidence type="ECO:0000313" key="2">
    <source>
        <dbReference type="Proteomes" id="UP001216150"/>
    </source>
</evidence>
<proteinExistence type="predicted"/>
<sequence>MKELLDLGGQVRDCSILSVYPPDVIQKAISKYVRWAIDDAGLEITHDTFSCHVMCIQKQRETTLDTVTKLVKRLTKLAMKFRIAYGYDHGDVFWPTLVGYVICGPIATILSLDSNPASPAWSGPVDSRVKYMGQFDLTEPDQDVWNSLALAISVIHVRETLLKLANTMSGHGAPLFRSQVEEYADSDE</sequence>
<protein>
    <submittedName>
        <fullName evidence="1">Uncharacterized protein</fullName>
    </submittedName>
</protein>
<dbReference type="EMBL" id="JAQJAC010000010">
    <property type="protein sequence ID" value="KAJ5568527.1"/>
    <property type="molecule type" value="Genomic_DNA"/>
</dbReference>
<reference evidence="1 2" key="1">
    <citation type="journal article" date="2023" name="IMA Fungus">
        <title>Comparative genomic study of the Penicillium genus elucidates a diverse pangenome and 15 lateral gene transfer events.</title>
        <authorList>
            <person name="Petersen C."/>
            <person name="Sorensen T."/>
            <person name="Nielsen M.R."/>
            <person name="Sondergaard T.E."/>
            <person name="Sorensen J.L."/>
            <person name="Fitzpatrick D.A."/>
            <person name="Frisvad J.C."/>
            <person name="Nielsen K.L."/>
        </authorList>
    </citation>
    <scope>NUCLEOTIDE SEQUENCE [LARGE SCALE GENOMIC DNA]</scope>
    <source>
        <strain evidence="1 2">IBT 29057</strain>
    </source>
</reference>
<dbReference type="AlphaFoldDB" id="A0AAD6D951"/>
<gene>
    <name evidence="1" type="ORF">N7450_011013</name>
</gene>
<evidence type="ECO:0000313" key="1">
    <source>
        <dbReference type="EMBL" id="KAJ5568527.1"/>
    </source>
</evidence>
<dbReference type="Proteomes" id="UP001216150">
    <property type="component" value="Unassembled WGS sequence"/>
</dbReference>
<name>A0AAD6D951_9EURO</name>
<accession>A0AAD6D951</accession>
<comment type="caution">
    <text evidence="1">The sequence shown here is derived from an EMBL/GenBank/DDBJ whole genome shotgun (WGS) entry which is preliminary data.</text>
</comment>